<dbReference type="EnsemblPlants" id="MELO3C019949.2.1">
    <property type="protein sequence ID" value="MELO3C019949.2.1"/>
    <property type="gene ID" value="MELO3C019949.2"/>
</dbReference>
<evidence type="ECO:0000313" key="2">
    <source>
        <dbReference type="EnsemblPlants" id="MELO3C019949.2.1"/>
    </source>
</evidence>
<protein>
    <submittedName>
        <fullName evidence="2">Uncharacterized protein</fullName>
    </submittedName>
</protein>
<proteinExistence type="predicted"/>
<evidence type="ECO:0000256" key="1">
    <source>
        <dbReference type="SAM" id="MobiDB-lite"/>
    </source>
</evidence>
<feature type="region of interest" description="Disordered" evidence="1">
    <location>
        <begin position="1"/>
        <end position="30"/>
    </location>
</feature>
<reference evidence="2" key="1">
    <citation type="submission" date="2023-03" db="UniProtKB">
        <authorList>
            <consortium name="EnsemblPlants"/>
        </authorList>
    </citation>
    <scope>IDENTIFICATION</scope>
</reference>
<name>A0A9I9DKL8_CUCME</name>
<sequence>MRRTANFNGRLVGEPPRSVEENGDNGEEEEDHYKFNRHHLPTAVVLQIQSLQILPTAVVLRFNRHRLHFHTPSIAAILHPTPSSSS</sequence>
<feature type="compositionally biased region" description="Acidic residues" evidence="1">
    <location>
        <begin position="21"/>
        <end position="30"/>
    </location>
</feature>
<organism evidence="2">
    <name type="scientific">Cucumis melo</name>
    <name type="common">Muskmelon</name>
    <dbReference type="NCBI Taxonomy" id="3656"/>
    <lineage>
        <taxon>Eukaryota</taxon>
        <taxon>Viridiplantae</taxon>
        <taxon>Streptophyta</taxon>
        <taxon>Embryophyta</taxon>
        <taxon>Tracheophyta</taxon>
        <taxon>Spermatophyta</taxon>
        <taxon>Magnoliopsida</taxon>
        <taxon>eudicotyledons</taxon>
        <taxon>Gunneridae</taxon>
        <taxon>Pentapetalae</taxon>
        <taxon>rosids</taxon>
        <taxon>fabids</taxon>
        <taxon>Cucurbitales</taxon>
        <taxon>Cucurbitaceae</taxon>
        <taxon>Benincaseae</taxon>
        <taxon>Cucumis</taxon>
    </lineage>
</organism>
<accession>A0A9I9DKL8</accession>
<dbReference type="Gramene" id="MELO3C019949.2.1">
    <property type="protein sequence ID" value="MELO3C019949.2.1"/>
    <property type="gene ID" value="MELO3C019949.2"/>
</dbReference>
<dbReference type="AlphaFoldDB" id="A0A9I9DKL8"/>